<name>A0A1M5NDC7_9BURK</name>
<gene>
    <name evidence="2" type="ORF">SAMN04488135_101490</name>
</gene>
<dbReference type="EMBL" id="FQXE01000001">
    <property type="protein sequence ID" value="SHG87520.1"/>
    <property type="molecule type" value="Genomic_DNA"/>
</dbReference>
<reference evidence="2 3" key="1">
    <citation type="submission" date="2016-11" db="EMBL/GenBank/DDBJ databases">
        <authorList>
            <person name="Jaros S."/>
            <person name="Januszkiewicz K."/>
            <person name="Wedrychowicz H."/>
        </authorList>
    </citation>
    <scope>NUCLEOTIDE SEQUENCE [LARGE SCALE GENOMIC DNA]</scope>
    <source>
        <strain evidence="2 3">CGMCC 1.10190</strain>
    </source>
</reference>
<dbReference type="AlphaFoldDB" id="A0A1M5NDC7"/>
<evidence type="ECO:0000313" key="2">
    <source>
        <dbReference type="EMBL" id="SHG87520.1"/>
    </source>
</evidence>
<keyword evidence="1" id="KW-0472">Membrane</keyword>
<evidence type="ECO:0000313" key="3">
    <source>
        <dbReference type="Proteomes" id="UP000184226"/>
    </source>
</evidence>
<feature type="transmembrane region" description="Helical" evidence="1">
    <location>
        <begin position="12"/>
        <end position="36"/>
    </location>
</feature>
<proteinExistence type="predicted"/>
<evidence type="ECO:0000256" key="1">
    <source>
        <dbReference type="SAM" id="Phobius"/>
    </source>
</evidence>
<keyword evidence="3" id="KW-1185">Reference proteome</keyword>
<keyword evidence="1" id="KW-0812">Transmembrane</keyword>
<dbReference type="Proteomes" id="UP000184226">
    <property type="component" value="Unassembled WGS sequence"/>
</dbReference>
<organism evidence="2 3">
    <name type="scientific">Pollutimonas bauzanensis</name>
    <dbReference type="NCBI Taxonomy" id="658167"/>
    <lineage>
        <taxon>Bacteria</taxon>
        <taxon>Pseudomonadati</taxon>
        <taxon>Pseudomonadota</taxon>
        <taxon>Betaproteobacteria</taxon>
        <taxon>Burkholderiales</taxon>
        <taxon>Alcaligenaceae</taxon>
        <taxon>Pollutimonas</taxon>
    </lineage>
</organism>
<dbReference type="STRING" id="658167.SAMN04488135_101490"/>
<accession>A0A1M5NDC7</accession>
<protein>
    <submittedName>
        <fullName evidence="2">Uncharacterized protein</fullName>
    </submittedName>
</protein>
<keyword evidence="1" id="KW-1133">Transmembrane helix</keyword>
<sequence length="41" mass="4307">MQGSTPYQTLRIVSHVVLALGGLAICYAAVIAVKYWSGIGV</sequence>